<keyword evidence="2" id="KW-1185">Reference proteome</keyword>
<gene>
    <name evidence="1" type="ORF">C5167_034090</name>
</gene>
<sequence>MQINCRGAIAKGHVFTLEIEVQKIVRSTASDLIIHERGGVSPTVADKSANGIFPHSKDVAETGISVKRHGT</sequence>
<dbReference type="Gramene" id="RZC70635">
    <property type="protein sequence ID" value="RZC70635"/>
    <property type="gene ID" value="C5167_034090"/>
</dbReference>
<evidence type="ECO:0000313" key="2">
    <source>
        <dbReference type="Proteomes" id="UP000316621"/>
    </source>
</evidence>
<reference evidence="1 2" key="1">
    <citation type="journal article" date="2018" name="Science">
        <title>The opium poppy genome and morphinan production.</title>
        <authorList>
            <person name="Guo L."/>
            <person name="Winzer T."/>
            <person name="Yang X."/>
            <person name="Li Y."/>
            <person name="Ning Z."/>
            <person name="He Z."/>
            <person name="Teodor R."/>
            <person name="Lu Y."/>
            <person name="Bowser T.A."/>
            <person name="Graham I.A."/>
            <person name="Ye K."/>
        </authorList>
    </citation>
    <scope>NUCLEOTIDE SEQUENCE [LARGE SCALE GENOMIC DNA]</scope>
    <source>
        <strain evidence="2">cv. HN1</strain>
        <tissue evidence="1">Leaves</tissue>
    </source>
</reference>
<dbReference type="EMBL" id="CM010721">
    <property type="protein sequence ID" value="RZC70635.1"/>
    <property type="molecule type" value="Genomic_DNA"/>
</dbReference>
<proteinExistence type="predicted"/>
<protein>
    <submittedName>
        <fullName evidence="1">Uncharacterized protein</fullName>
    </submittedName>
</protein>
<dbReference type="Proteomes" id="UP000316621">
    <property type="component" value="Chromosome 7"/>
</dbReference>
<dbReference type="AlphaFoldDB" id="A0A4Y7KFE5"/>
<name>A0A4Y7KFE5_PAPSO</name>
<evidence type="ECO:0000313" key="1">
    <source>
        <dbReference type="EMBL" id="RZC70635.1"/>
    </source>
</evidence>
<accession>A0A4Y7KFE5</accession>
<organism evidence="1 2">
    <name type="scientific">Papaver somniferum</name>
    <name type="common">Opium poppy</name>
    <dbReference type="NCBI Taxonomy" id="3469"/>
    <lineage>
        <taxon>Eukaryota</taxon>
        <taxon>Viridiplantae</taxon>
        <taxon>Streptophyta</taxon>
        <taxon>Embryophyta</taxon>
        <taxon>Tracheophyta</taxon>
        <taxon>Spermatophyta</taxon>
        <taxon>Magnoliopsida</taxon>
        <taxon>Ranunculales</taxon>
        <taxon>Papaveraceae</taxon>
        <taxon>Papaveroideae</taxon>
        <taxon>Papaver</taxon>
    </lineage>
</organism>